<evidence type="ECO:0000256" key="1">
    <source>
        <dbReference type="ARBA" id="ARBA00004651"/>
    </source>
</evidence>
<feature type="transmembrane region" description="Helical" evidence="7">
    <location>
        <begin position="101"/>
        <end position="124"/>
    </location>
</feature>
<evidence type="ECO:0000259" key="8">
    <source>
        <dbReference type="PROSITE" id="PS50850"/>
    </source>
</evidence>
<evidence type="ECO:0000256" key="3">
    <source>
        <dbReference type="ARBA" id="ARBA00022475"/>
    </source>
</evidence>
<gene>
    <name evidence="9" type="ORF">P9J83_17420</name>
</gene>
<dbReference type="Pfam" id="PF07690">
    <property type="entry name" value="MFS_1"/>
    <property type="match status" value="1"/>
</dbReference>
<protein>
    <submittedName>
        <fullName evidence="9">MFS transporter</fullName>
    </submittedName>
</protein>
<comment type="subcellular location">
    <subcellularLocation>
        <location evidence="1">Cell membrane</location>
        <topology evidence="1">Multi-pass membrane protein</topology>
    </subcellularLocation>
</comment>
<dbReference type="PANTHER" id="PTHR43266:SF9">
    <property type="entry name" value="PERMEASE, MAJOR FACILITATOR SUPERFAMILY-RELATED"/>
    <property type="match status" value="1"/>
</dbReference>
<feature type="transmembrane region" description="Helical" evidence="7">
    <location>
        <begin position="261"/>
        <end position="279"/>
    </location>
</feature>
<evidence type="ECO:0000256" key="5">
    <source>
        <dbReference type="ARBA" id="ARBA00022989"/>
    </source>
</evidence>
<dbReference type="InterPro" id="IPR036259">
    <property type="entry name" value="MFS_trans_sf"/>
</dbReference>
<keyword evidence="2" id="KW-0813">Transport</keyword>
<keyword evidence="4 7" id="KW-0812">Transmembrane</keyword>
<dbReference type="GO" id="GO:0005886">
    <property type="term" value="C:plasma membrane"/>
    <property type="evidence" value="ECO:0007669"/>
    <property type="project" value="UniProtKB-SubCell"/>
</dbReference>
<dbReference type="SUPFAM" id="SSF103473">
    <property type="entry name" value="MFS general substrate transporter"/>
    <property type="match status" value="1"/>
</dbReference>
<keyword evidence="6 7" id="KW-0472">Membrane</keyword>
<evidence type="ECO:0000256" key="2">
    <source>
        <dbReference type="ARBA" id="ARBA00022448"/>
    </source>
</evidence>
<accession>A0AAE4FPN6</accession>
<feature type="domain" description="Major facilitator superfamily (MFS) profile" evidence="8">
    <location>
        <begin position="10"/>
        <end position="414"/>
    </location>
</feature>
<feature type="transmembrane region" description="Helical" evidence="7">
    <location>
        <begin position="291"/>
        <end position="310"/>
    </location>
</feature>
<dbReference type="EMBL" id="JARUIS010000039">
    <property type="protein sequence ID" value="MDS1005247.1"/>
    <property type="molecule type" value="Genomic_DNA"/>
</dbReference>
<keyword evidence="3" id="KW-1003">Cell membrane</keyword>
<evidence type="ECO:0000256" key="7">
    <source>
        <dbReference type="SAM" id="Phobius"/>
    </source>
</evidence>
<keyword evidence="5 7" id="KW-1133">Transmembrane helix</keyword>
<dbReference type="InterPro" id="IPR020846">
    <property type="entry name" value="MFS_dom"/>
</dbReference>
<evidence type="ECO:0000256" key="6">
    <source>
        <dbReference type="ARBA" id="ARBA00023136"/>
    </source>
</evidence>
<organism evidence="9 10">
    <name type="scientific">Clostridium sporogenes</name>
    <dbReference type="NCBI Taxonomy" id="1509"/>
    <lineage>
        <taxon>Bacteria</taxon>
        <taxon>Bacillati</taxon>
        <taxon>Bacillota</taxon>
        <taxon>Clostridia</taxon>
        <taxon>Eubacteriales</taxon>
        <taxon>Clostridiaceae</taxon>
        <taxon>Clostridium</taxon>
    </lineage>
</organism>
<reference evidence="9" key="1">
    <citation type="submission" date="2023-04" db="EMBL/GenBank/DDBJ databases">
        <title>Assessment of the microbiological origin of a defect in Grana Padano cheese.</title>
        <authorList>
            <person name="Zago M."/>
            <person name="Rossetti L."/>
            <person name="Bonvini B."/>
            <person name="Carminati D."/>
            <person name="Giraffa G."/>
        </authorList>
    </citation>
    <scope>NUCLEOTIDE SEQUENCE</scope>
    <source>
        <strain evidence="9">4990</strain>
    </source>
</reference>
<feature type="transmembrane region" description="Helical" evidence="7">
    <location>
        <begin position="322"/>
        <end position="346"/>
    </location>
</feature>
<sequence length="414" mass="45852">MNSVLLKNKSFILLILGNFTSLLGTQALSFSLSLYVLNTTGSATKFASVLAISIIPQLILTPVAGVIVDWVDRKKIIVSLDFINFLILGVYYLYFQSNNSLSIYSIYLLVIILSIISAIFNPAISTIIPSIIDKEVLISANGFNNIFRSIATFVAPLIAGYLFGIYGISIILILNSICFFISSISELFINIPKNYTYKEVTVKQFIKDFKEGLIFLKNKSESMLLNIAILGLVINFVYTPIVSIGFNYIAKINLSVSDYQLGMLNSISILSVFLAPILCNVLSKKFKLGKILFLDISCICILFFILSITNSNVYINLFKSNFIPYINLIIISFLLSLVSSTGNLVLTTIYQKETPIDLLGRVNSVFNMVGTSAVPLGQIAFGLLFDNFSVSICLFIGTILLLFVILFSKKKLLN</sequence>
<evidence type="ECO:0000256" key="4">
    <source>
        <dbReference type="ARBA" id="ARBA00022692"/>
    </source>
</evidence>
<feature type="transmembrane region" description="Helical" evidence="7">
    <location>
        <begin position="387"/>
        <end position="407"/>
    </location>
</feature>
<feature type="transmembrane region" description="Helical" evidence="7">
    <location>
        <begin position="12"/>
        <end position="37"/>
    </location>
</feature>
<name>A0AAE4FPN6_CLOSG</name>
<feature type="transmembrane region" description="Helical" evidence="7">
    <location>
        <begin position="145"/>
        <end position="164"/>
    </location>
</feature>
<dbReference type="GO" id="GO:0022857">
    <property type="term" value="F:transmembrane transporter activity"/>
    <property type="evidence" value="ECO:0007669"/>
    <property type="project" value="InterPro"/>
</dbReference>
<feature type="transmembrane region" description="Helical" evidence="7">
    <location>
        <begin position="49"/>
        <end position="71"/>
    </location>
</feature>
<evidence type="ECO:0000313" key="9">
    <source>
        <dbReference type="EMBL" id="MDS1005247.1"/>
    </source>
</evidence>
<dbReference type="Proteomes" id="UP001182303">
    <property type="component" value="Unassembled WGS sequence"/>
</dbReference>
<feature type="transmembrane region" description="Helical" evidence="7">
    <location>
        <begin position="78"/>
        <end position="95"/>
    </location>
</feature>
<dbReference type="CDD" id="cd06173">
    <property type="entry name" value="MFS_MefA_like"/>
    <property type="match status" value="1"/>
</dbReference>
<dbReference type="PANTHER" id="PTHR43266">
    <property type="entry name" value="MACROLIDE-EFFLUX PROTEIN"/>
    <property type="match status" value="1"/>
</dbReference>
<dbReference type="Gene3D" id="1.20.1250.20">
    <property type="entry name" value="MFS general substrate transporter like domains"/>
    <property type="match status" value="1"/>
</dbReference>
<feature type="transmembrane region" description="Helical" evidence="7">
    <location>
        <begin position="358"/>
        <end position="381"/>
    </location>
</feature>
<dbReference type="RefSeq" id="WP_310944556.1">
    <property type="nucleotide sequence ID" value="NZ_JARUIS010000039.1"/>
</dbReference>
<comment type="caution">
    <text evidence="9">The sequence shown here is derived from an EMBL/GenBank/DDBJ whole genome shotgun (WGS) entry which is preliminary data.</text>
</comment>
<feature type="transmembrane region" description="Helical" evidence="7">
    <location>
        <begin position="224"/>
        <end position="249"/>
    </location>
</feature>
<dbReference type="AlphaFoldDB" id="A0AAE4FPN6"/>
<dbReference type="InterPro" id="IPR011701">
    <property type="entry name" value="MFS"/>
</dbReference>
<evidence type="ECO:0000313" key="10">
    <source>
        <dbReference type="Proteomes" id="UP001182303"/>
    </source>
</evidence>
<dbReference type="PROSITE" id="PS50850">
    <property type="entry name" value="MFS"/>
    <property type="match status" value="1"/>
</dbReference>
<proteinExistence type="predicted"/>